<dbReference type="PRINTS" id="PR00467">
    <property type="entry name" value="MAMLPOXGNASE"/>
</dbReference>
<evidence type="ECO:0000256" key="5">
    <source>
        <dbReference type="ARBA" id="ARBA00022964"/>
    </source>
</evidence>
<organism evidence="14 15">
    <name type="scientific">Ridgeia piscesae</name>
    <name type="common">Tubeworm</name>
    <dbReference type="NCBI Taxonomy" id="27915"/>
    <lineage>
        <taxon>Eukaryota</taxon>
        <taxon>Metazoa</taxon>
        <taxon>Spiralia</taxon>
        <taxon>Lophotrochozoa</taxon>
        <taxon>Annelida</taxon>
        <taxon>Polychaeta</taxon>
        <taxon>Sedentaria</taxon>
        <taxon>Canalipalpata</taxon>
        <taxon>Sabellida</taxon>
        <taxon>Siboglinidae</taxon>
        <taxon>Ridgeia</taxon>
    </lineage>
</organism>
<keyword evidence="4 8" id="KW-0479">Metal-binding</keyword>
<sequence length="1053" mass="119543">MIDADEDHWVNRADELFREWTGEDIWAKRKAQQFQDAFGGDGSGSGLFSALGDKLKSLVRSNALAQNGYSCCPRPVGGLGFAKVVSNPKFPEHEFFRAGRVFCLRLRHNNLAFEDDAMLDGRVTCIKFCDRDQGGPLDLILHTGRQAQFYNGASFAEFLEAFRGGSTTLRDWTFTKPANYCGRVETVRRTPASYYDQRYYSHVTYDFHSVDGTHLLARLRLLPADGSVETGRPNKSDQKNIWVTSRLESEKRSMDYLRNDYSDTLRDSTLLYRLQIQLYNGPADDTNLPTDETSPFNASVTWDAIVCPWLDLAMISLVLPLCEDRLARTRMSLVTCPASFTPAEPRSSQDFRSVSNVLKEFHGVVANAEKKTPEEEDAGDLATCDVSVTTGKLVNAGTDGDIYITITGTLGRTAPLYLSHTLQDDFEPGHTDVFTLQYTDVGEFVAVHMELRSMLPGRHWYLERVVLEEATAQGRRHVFPCYTWLDAGRPEILLRKIDAVLPQHELSAYTYLQRKYELEVRRQLYQWDLSDSLPGRIKADSYDDLPREAQFNFQHELDVMGNYVRTLANTGAGTMLTMFDSWDPLADCTKLLTNVLKDKKTVRKVAATWRSDEEFGRQILNGPNPTRLRRIRKIPDNMSVTAAMLDRFADRGCSFLDEIEAGRVYFLSYPELEVLEQCTNYKGKYDQYITCPSCLLYVRRDGHLVPVAIQLHPGTVHPVWTPADSSTDWLFAKMWVREADAQIHQVMSRHLQTRLVMEVFAVATLRNLPPVHPLYKLLFPHLRYCIAINVLGRRLIQAPDDGLLQKLLATGGQHAQLVQRCYKSFHFNDLHLPTDLKERGVADARCLPGYFYRDDSLALWDVIKKFVRVVLTLHYWTEANVQADNEVQEWIADIYDNGFGGEHGLPGVFSRLDDLIDFVTTIIFTTSCRNAALTFGMMDYYAYCPNMPTMLLVAPPSEKGQTTMDTIKSALPSRGKTAEIIAACYTLSRRGKDEMFLGEFDEMHFDSAAMRAAVAAFQEDLRRVQRAIIQRNDGLDVPYTYLMPDSIPKTISA</sequence>
<keyword evidence="9" id="KW-0106">Calcium</keyword>
<dbReference type="PRINTS" id="PR00087">
    <property type="entry name" value="LIPOXYGENASE"/>
</dbReference>
<dbReference type="GO" id="GO:0020037">
    <property type="term" value="F:heme binding"/>
    <property type="evidence" value="ECO:0007669"/>
    <property type="project" value="InterPro"/>
</dbReference>
<dbReference type="InterPro" id="IPR000907">
    <property type="entry name" value="LipOase"/>
</dbReference>
<comment type="caution">
    <text evidence="14">The sequence shown here is derived from an EMBL/GenBank/DDBJ whole genome shotgun (WGS) entry which is preliminary data.</text>
</comment>
<dbReference type="InterPro" id="IPR001024">
    <property type="entry name" value="PLAT/LH2_dom"/>
</dbReference>
<dbReference type="SUPFAM" id="SSF48484">
    <property type="entry name" value="Lipoxigenase"/>
    <property type="match status" value="1"/>
</dbReference>
<evidence type="ECO:0000256" key="10">
    <source>
        <dbReference type="PIRSR" id="PIRSR601885-3"/>
    </source>
</evidence>
<name>A0AAD9KPB2_RIDPI</name>
<feature type="binding site" evidence="9">
    <location>
        <position position="397"/>
    </location>
    <ligand>
        <name>Ca(2+)</name>
        <dbReference type="ChEBI" id="CHEBI:29108"/>
        <label>1</label>
    </ligand>
</feature>
<dbReference type="InterPro" id="IPR020835">
    <property type="entry name" value="Catalase_sf"/>
</dbReference>
<evidence type="ECO:0000256" key="11">
    <source>
        <dbReference type="PROSITE-ProRule" id="PRU00152"/>
    </source>
</evidence>
<reference evidence="14" key="1">
    <citation type="journal article" date="2023" name="Mol. Biol. Evol.">
        <title>Third-Generation Sequencing Reveals the Adaptive Role of the Epigenome in Three Deep-Sea Polychaetes.</title>
        <authorList>
            <person name="Perez M."/>
            <person name="Aroh O."/>
            <person name="Sun Y."/>
            <person name="Lan Y."/>
            <person name="Juniper S.K."/>
            <person name="Young C.R."/>
            <person name="Angers B."/>
            <person name="Qian P.Y."/>
        </authorList>
    </citation>
    <scope>NUCLEOTIDE SEQUENCE</scope>
    <source>
        <strain evidence="14">R07B-5</strain>
    </source>
</reference>
<gene>
    <name evidence="14" type="ORF">NP493_743g03006</name>
</gene>
<dbReference type="EMBL" id="JAODUO010000743">
    <property type="protein sequence ID" value="KAK2175219.1"/>
    <property type="molecule type" value="Genomic_DNA"/>
</dbReference>
<dbReference type="GO" id="GO:0034440">
    <property type="term" value="P:lipid oxidation"/>
    <property type="evidence" value="ECO:0007669"/>
    <property type="project" value="InterPro"/>
</dbReference>
<evidence type="ECO:0000256" key="9">
    <source>
        <dbReference type="PIRSR" id="PIRSR601885-2"/>
    </source>
</evidence>
<evidence type="ECO:0000256" key="8">
    <source>
        <dbReference type="PIRSR" id="PIRSR601885-1"/>
    </source>
</evidence>
<proteinExistence type="predicted"/>
<dbReference type="SUPFAM" id="SSF49723">
    <property type="entry name" value="Lipase/lipooxygenase domain (PLAT/LH2 domain)"/>
    <property type="match status" value="1"/>
</dbReference>
<protein>
    <recommendedName>
        <fullName evidence="16">Lipoxygenase</fullName>
    </recommendedName>
</protein>
<keyword evidence="7" id="KW-0443">Lipid metabolism</keyword>
<evidence type="ECO:0000313" key="14">
    <source>
        <dbReference type="EMBL" id="KAK2175219.1"/>
    </source>
</evidence>
<feature type="domain" description="PLAT" evidence="12">
    <location>
        <begin position="382"/>
        <end position="499"/>
    </location>
</feature>
<dbReference type="Gene3D" id="1.20.245.10">
    <property type="entry name" value="Lipoxygenase-1, Domain 5"/>
    <property type="match status" value="1"/>
</dbReference>
<dbReference type="Gene3D" id="2.40.180.10">
    <property type="entry name" value="Catalase core domain"/>
    <property type="match status" value="1"/>
</dbReference>
<dbReference type="PROSITE" id="PS51393">
    <property type="entry name" value="LIPOXYGENASE_3"/>
    <property type="match status" value="1"/>
</dbReference>
<evidence type="ECO:0000256" key="4">
    <source>
        <dbReference type="ARBA" id="ARBA00022723"/>
    </source>
</evidence>
<comment type="caution">
    <text evidence="11">Lacks conserved residue(s) required for the propagation of feature annotation.</text>
</comment>
<keyword evidence="5" id="KW-0223">Dioxygenase</keyword>
<dbReference type="Pfam" id="PF01477">
    <property type="entry name" value="PLAT"/>
    <property type="match status" value="1"/>
</dbReference>
<dbReference type="PROSITE" id="PS00081">
    <property type="entry name" value="LIPOXYGENASE_2"/>
    <property type="match status" value="1"/>
</dbReference>
<feature type="binding site" evidence="8">
    <location>
        <position position="930"/>
    </location>
    <ligand>
        <name>Fe cation</name>
        <dbReference type="ChEBI" id="CHEBI:24875"/>
        <note>catalytic</note>
    </ligand>
</feature>
<keyword evidence="3" id="KW-0963">Cytoplasm</keyword>
<dbReference type="Pfam" id="PF00305">
    <property type="entry name" value="Lipoxygenase"/>
    <property type="match status" value="1"/>
</dbReference>
<feature type="domain" description="Lipoxygenase" evidence="13">
    <location>
        <begin position="499"/>
        <end position="1053"/>
    </location>
</feature>
<evidence type="ECO:0000256" key="3">
    <source>
        <dbReference type="ARBA" id="ARBA00022490"/>
    </source>
</evidence>
<dbReference type="PANTHER" id="PTHR11771">
    <property type="entry name" value="LIPOXYGENASE"/>
    <property type="match status" value="1"/>
</dbReference>
<dbReference type="InterPro" id="IPR036392">
    <property type="entry name" value="PLAT/LH2_dom_sf"/>
</dbReference>
<keyword evidence="15" id="KW-1185">Reference proteome</keyword>
<dbReference type="Proteomes" id="UP001209878">
    <property type="component" value="Unassembled WGS sequence"/>
</dbReference>
<evidence type="ECO:0000256" key="7">
    <source>
        <dbReference type="ARBA" id="ARBA00023098"/>
    </source>
</evidence>
<dbReference type="InterPro" id="IPR013819">
    <property type="entry name" value="LipOase_C"/>
</dbReference>
<evidence type="ECO:0000259" key="13">
    <source>
        <dbReference type="PROSITE" id="PS51393"/>
    </source>
</evidence>
<dbReference type="InterPro" id="IPR001885">
    <property type="entry name" value="LipOase_mml"/>
</dbReference>
<comment type="cofactor">
    <cofactor evidence="8">
        <name>Fe cation</name>
        <dbReference type="ChEBI" id="CHEBI:24875"/>
    </cofactor>
    <text evidence="8">Binds 1 Fe cation per subunit.</text>
</comment>
<evidence type="ECO:0000256" key="2">
    <source>
        <dbReference type="ARBA" id="ARBA00005189"/>
    </source>
</evidence>
<evidence type="ECO:0000256" key="1">
    <source>
        <dbReference type="ARBA" id="ARBA00004496"/>
    </source>
</evidence>
<evidence type="ECO:0000313" key="15">
    <source>
        <dbReference type="Proteomes" id="UP001209878"/>
    </source>
</evidence>
<dbReference type="AlphaFoldDB" id="A0AAD9KPB2"/>
<dbReference type="SUPFAM" id="SSF56634">
    <property type="entry name" value="Heme-dependent catalase-like"/>
    <property type="match status" value="1"/>
</dbReference>
<dbReference type="GO" id="GO:0016702">
    <property type="term" value="F:oxidoreductase activity, acting on single donors with incorporation of molecular oxygen, incorporation of two atoms of oxygen"/>
    <property type="evidence" value="ECO:0007669"/>
    <property type="project" value="InterPro"/>
</dbReference>
<keyword evidence="8" id="KW-0408">Iron</keyword>
<dbReference type="InterPro" id="IPR020834">
    <property type="entry name" value="LipOase_CS"/>
</dbReference>
<comment type="subcellular location">
    <subcellularLocation>
        <location evidence="1">Cytoplasm</location>
    </subcellularLocation>
</comment>
<dbReference type="GO" id="GO:0005737">
    <property type="term" value="C:cytoplasm"/>
    <property type="evidence" value="ECO:0007669"/>
    <property type="project" value="UniProtKB-SubCell"/>
</dbReference>
<evidence type="ECO:0000256" key="6">
    <source>
        <dbReference type="ARBA" id="ARBA00023002"/>
    </source>
</evidence>
<comment type="pathway">
    <text evidence="2">Lipid metabolism.</text>
</comment>
<feature type="site" description="Essential for stabilizing binding to COTL1" evidence="10">
    <location>
        <position position="484"/>
    </location>
</feature>
<evidence type="ECO:0008006" key="16">
    <source>
        <dbReference type="Google" id="ProtNLM"/>
    </source>
</evidence>
<dbReference type="GO" id="GO:0005506">
    <property type="term" value="F:iron ion binding"/>
    <property type="evidence" value="ECO:0007669"/>
    <property type="project" value="InterPro"/>
</dbReference>
<accession>A0AAD9KPB2</accession>
<keyword evidence="6" id="KW-0560">Oxidoreductase</keyword>
<dbReference type="SMART" id="SM00308">
    <property type="entry name" value="LH2"/>
    <property type="match status" value="1"/>
</dbReference>
<dbReference type="PROSITE" id="PS50095">
    <property type="entry name" value="PLAT"/>
    <property type="match status" value="1"/>
</dbReference>
<dbReference type="InterPro" id="IPR036226">
    <property type="entry name" value="LipOase_C_sf"/>
</dbReference>
<dbReference type="Gene3D" id="3.10.450.60">
    <property type="match status" value="1"/>
</dbReference>
<evidence type="ECO:0000259" key="12">
    <source>
        <dbReference type="PROSITE" id="PS50095"/>
    </source>
</evidence>